<feature type="coiled-coil region" evidence="6">
    <location>
        <begin position="245"/>
        <end position="272"/>
    </location>
</feature>
<feature type="domain" description="C2H2-type" evidence="7">
    <location>
        <begin position="546"/>
        <end position="573"/>
    </location>
</feature>
<dbReference type="EMBL" id="CACVKT020003447">
    <property type="protein sequence ID" value="CAC5383802.1"/>
    <property type="molecule type" value="Genomic_DNA"/>
</dbReference>
<dbReference type="GO" id="GO:0005634">
    <property type="term" value="C:nucleus"/>
    <property type="evidence" value="ECO:0007669"/>
    <property type="project" value="TreeGrafter"/>
</dbReference>
<evidence type="ECO:0000256" key="1">
    <source>
        <dbReference type="ARBA" id="ARBA00022723"/>
    </source>
</evidence>
<sequence>MSNHECARVFLQMKLNPLTRIVLHFGSEDKISESTEYGSDQWHIVVKDNPTTLEETKNKEIRVSCYCRKCKIGLISLSQLNDHIFNVHTKRAECIFCKMDFKSTEEMGDHFCEKLNTKLKNNILTEITVCPLLEANTNNRKKGVEVITLPWLRMTVKTLRQLAQEQVDEKVMFRKRQFEKKTKEQKKVATNKISRKETQYVNRKSCPVCPLFFIAESNQSLYEHFYKKHQKDTKYCRFCQQAFFADNHECKKEEEESYMKRKENKNKIIEELVGEESIKLQKCPQCSYMKYFCKENIYNQACTKNACIPCKNCCECEGINCFYCGKIFHSESITWRHVDQRHRSTKTGIFHCYLCNLSINTLEQLQLHVKNVHPLMDALTCKEIFRKGWKYKKCRQKKRSIEQLSADHEKQRKKYQEKHKDRYKCDVCQEKFTYFMMMKKHIANEHNGESFGCNDCNMWFKDKRTLKRHQMKGHLKGCVKEQPTCYVCNQKFRSDISLKRHKLKEHFIEDKHLSKSRENVACEQCGKIVTRRSMRLHLLVHREKEFMCEYCGEKFRRRNVLKRHRQIHLRKKNVVKSETSGYECLICGLILSTNGALKRHFSWKHSSAKFSIPCKTCGRLYASKPVLAIHMKLKHSHKPFHCEICHKRFYFNYMLKNHVKIVHENFKPFQCDICDFRCYMKSALVSHMKYNH</sequence>
<evidence type="ECO:0000313" key="9">
    <source>
        <dbReference type="Proteomes" id="UP000507470"/>
    </source>
</evidence>
<dbReference type="PROSITE" id="PS50157">
    <property type="entry name" value="ZINC_FINGER_C2H2_2"/>
    <property type="match status" value="8"/>
</dbReference>
<reference evidence="8 9" key="1">
    <citation type="submission" date="2020-06" db="EMBL/GenBank/DDBJ databases">
        <authorList>
            <person name="Li R."/>
            <person name="Bekaert M."/>
        </authorList>
    </citation>
    <scope>NUCLEOTIDE SEQUENCE [LARGE SCALE GENOMIC DNA]</scope>
    <source>
        <strain evidence="9">wild</strain>
    </source>
</reference>
<name>A0A6J8BJD0_MYTCO</name>
<evidence type="ECO:0000256" key="2">
    <source>
        <dbReference type="ARBA" id="ARBA00022737"/>
    </source>
</evidence>
<dbReference type="PROSITE" id="PS00028">
    <property type="entry name" value="ZINC_FINGER_C2H2_1"/>
    <property type="match status" value="11"/>
</dbReference>
<gene>
    <name evidence="8" type="ORF">MCOR_19509</name>
</gene>
<dbReference type="PANTHER" id="PTHR24403:SF67">
    <property type="entry name" value="FI01116P-RELATED"/>
    <property type="match status" value="1"/>
</dbReference>
<dbReference type="GO" id="GO:0008270">
    <property type="term" value="F:zinc ion binding"/>
    <property type="evidence" value="ECO:0007669"/>
    <property type="project" value="UniProtKB-KW"/>
</dbReference>
<dbReference type="Gene3D" id="3.30.160.60">
    <property type="entry name" value="Classic Zinc Finger"/>
    <property type="match status" value="5"/>
</dbReference>
<evidence type="ECO:0000259" key="7">
    <source>
        <dbReference type="PROSITE" id="PS50157"/>
    </source>
</evidence>
<keyword evidence="4" id="KW-0862">Zinc</keyword>
<feature type="domain" description="C2H2-type" evidence="7">
    <location>
        <begin position="582"/>
        <end position="610"/>
    </location>
</feature>
<dbReference type="AlphaFoldDB" id="A0A6J8BJD0"/>
<keyword evidence="2" id="KW-0677">Repeat</keyword>
<protein>
    <submittedName>
        <fullName evidence="8">PRDM5</fullName>
    </submittedName>
</protein>
<evidence type="ECO:0000256" key="5">
    <source>
        <dbReference type="PROSITE-ProRule" id="PRU00042"/>
    </source>
</evidence>
<dbReference type="SUPFAM" id="SSF57667">
    <property type="entry name" value="beta-beta-alpha zinc fingers"/>
    <property type="match status" value="4"/>
</dbReference>
<evidence type="ECO:0000256" key="3">
    <source>
        <dbReference type="ARBA" id="ARBA00022771"/>
    </source>
</evidence>
<feature type="domain" description="C2H2-type" evidence="7">
    <location>
        <begin position="669"/>
        <end position="692"/>
    </location>
</feature>
<feature type="domain" description="C2H2-type" evidence="7">
    <location>
        <begin position="451"/>
        <end position="474"/>
    </location>
</feature>
<keyword evidence="3 5" id="KW-0863">Zinc-finger</keyword>
<dbReference type="PANTHER" id="PTHR24403">
    <property type="entry name" value="ZINC FINGER PROTEIN"/>
    <property type="match status" value="1"/>
</dbReference>
<feature type="coiled-coil region" evidence="6">
    <location>
        <begin position="394"/>
        <end position="421"/>
    </location>
</feature>
<dbReference type="OrthoDB" id="6288044at2759"/>
<keyword evidence="9" id="KW-1185">Reference proteome</keyword>
<dbReference type="Proteomes" id="UP000507470">
    <property type="component" value="Unassembled WGS sequence"/>
</dbReference>
<feature type="domain" description="C2H2-type" evidence="7">
    <location>
        <begin position="319"/>
        <end position="347"/>
    </location>
</feature>
<proteinExistence type="predicted"/>
<keyword evidence="1" id="KW-0479">Metal-binding</keyword>
<keyword evidence="6" id="KW-0175">Coiled coil</keyword>
<dbReference type="InterPro" id="IPR050688">
    <property type="entry name" value="Zinc_finger/UBP_domain"/>
</dbReference>
<dbReference type="InterPro" id="IPR013087">
    <property type="entry name" value="Znf_C2H2_type"/>
</dbReference>
<evidence type="ECO:0000313" key="8">
    <source>
        <dbReference type="EMBL" id="CAC5383802.1"/>
    </source>
</evidence>
<dbReference type="SMART" id="SM00355">
    <property type="entry name" value="ZnF_C2H2"/>
    <property type="match status" value="13"/>
</dbReference>
<feature type="domain" description="C2H2-type" evidence="7">
    <location>
        <begin position="423"/>
        <end position="451"/>
    </location>
</feature>
<evidence type="ECO:0000256" key="4">
    <source>
        <dbReference type="ARBA" id="ARBA00022833"/>
    </source>
</evidence>
<dbReference type="Pfam" id="PF00096">
    <property type="entry name" value="zf-C2H2"/>
    <property type="match status" value="1"/>
</dbReference>
<evidence type="ECO:0000256" key="6">
    <source>
        <dbReference type="SAM" id="Coils"/>
    </source>
</evidence>
<organism evidence="8 9">
    <name type="scientific">Mytilus coruscus</name>
    <name type="common">Sea mussel</name>
    <dbReference type="NCBI Taxonomy" id="42192"/>
    <lineage>
        <taxon>Eukaryota</taxon>
        <taxon>Metazoa</taxon>
        <taxon>Spiralia</taxon>
        <taxon>Lophotrochozoa</taxon>
        <taxon>Mollusca</taxon>
        <taxon>Bivalvia</taxon>
        <taxon>Autobranchia</taxon>
        <taxon>Pteriomorphia</taxon>
        <taxon>Mytilida</taxon>
        <taxon>Mytiloidea</taxon>
        <taxon>Mytilidae</taxon>
        <taxon>Mytilinae</taxon>
        <taxon>Mytilus</taxon>
    </lineage>
</organism>
<feature type="domain" description="C2H2-type" evidence="7">
    <location>
        <begin position="640"/>
        <end position="668"/>
    </location>
</feature>
<feature type="domain" description="C2H2-type" evidence="7">
    <location>
        <begin position="612"/>
        <end position="639"/>
    </location>
</feature>
<dbReference type="GO" id="GO:0010468">
    <property type="term" value="P:regulation of gene expression"/>
    <property type="evidence" value="ECO:0007669"/>
    <property type="project" value="TreeGrafter"/>
</dbReference>
<dbReference type="InterPro" id="IPR036236">
    <property type="entry name" value="Znf_C2H2_sf"/>
</dbReference>
<accession>A0A6J8BJD0</accession>